<reference evidence="9 10" key="1">
    <citation type="submission" date="2012-04" db="EMBL/GenBank/DDBJ databases">
        <title>The Genome Sequence of Saprolegnia declina VS20.</title>
        <authorList>
            <consortium name="The Broad Institute Genome Sequencing Platform"/>
            <person name="Russ C."/>
            <person name="Nusbaum C."/>
            <person name="Tyler B."/>
            <person name="van West P."/>
            <person name="Dieguez-Uribeondo J."/>
            <person name="de Bruijn I."/>
            <person name="Tripathy S."/>
            <person name="Jiang R."/>
            <person name="Young S.K."/>
            <person name="Zeng Q."/>
            <person name="Gargeya S."/>
            <person name="Fitzgerald M."/>
            <person name="Haas B."/>
            <person name="Abouelleil A."/>
            <person name="Alvarado L."/>
            <person name="Arachchi H.M."/>
            <person name="Berlin A."/>
            <person name="Chapman S.B."/>
            <person name="Goldberg J."/>
            <person name="Griggs A."/>
            <person name="Gujja S."/>
            <person name="Hansen M."/>
            <person name="Howarth C."/>
            <person name="Imamovic A."/>
            <person name="Larimer J."/>
            <person name="McCowen C."/>
            <person name="Montmayeur A."/>
            <person name="Murphy C."/>
            <person name="Neiman D."/>
            <person name="Pearson M."/>
            <person name="Priest M."/>
            <person name="Roberts A."/>
            <person name="Saif S."/>
            <person name="Shea T."/>
            <person name="Sisk P."/>
            <person name="Sykes S."/>
            <person name="Wortman J."/>
            <person name="Nusbaum C."/>
            <person name="Birren B."/>
        </authorList>
    </citation>
    <scope>NUCLEOTIDE SEQUENCE [LARGE SCALE GENOMIC DNA]</scope>
    <source>
        <strain evidence="9 10">VS20</strain>
    </source>
</reference>
<evidence type="ECO:0008006" key="11">
    <source>
        <dbReference type="Google" id="ProtNLM"/>
    </source>
</evidence>
<dbReference type="SUPFAM" id="SSF49452">
    <property type="entry name" value="Starch-binding domain-like"/>
    <property type="match status" value="1"/>
</dbReference>
<name>T0RD13_SAPDV</name>
<gene>
    <name evidence="9" type="ORF">SDRG_12181</name>
</gene>
<evidence type="ECO:0000259" key="8">
    <source>
        <dbReference type="PROSITE" id="PS51704"/>
    </source>
</evidence>
<protein>
    <recommendedName>
        <fullName evidence="11">Glycerophosphodiesterase</fullName>
    </recommendedName>
</protein>
<dbReference type="VEuPathDB" id="FungiDB:SDRG_12181"/>
<dbReference type="GO" id="GO:2001070">
    <property type="term" value="F:starch binding"/>
    <property type="evidence" value="ECO:0007669"/>
    <property type="project" value="InterPro"/>
</dbReference>
<dbReference type="OrthoDB" id="69888at2759"/>
<dbReference type="PANTHER" id="PTHR22958:SF1">
    <property type="entry name" value="GLYCEROPHOSPHOCHOLINE PHOSPHODIESTERASE GPCPD1"/>
    <property type="match status" value="1"/>
</dbReference>
<accession>T0RD13</accession>
<dbReference type="InterPro" id="IPR013783">
    <property type="entry name" value="Ig-like_fold"/>
</dbReference>
<evidence type="ECO:0000259" key="7">
    <source>
        <dbReference type="PROSITE" id="PS51166"/>
    </source>
</evidence>
<dbReference type="PROSITE" id="PS51704">
    <property type="entry name" value="GP_PDE"/>
    <property type="match status" value="1"/>
</dbReference>
<dbReference type="STRING" id="1156394.T0RD13"/>
<dbReference type="EMBL" id="JH767178">
    <property type="protein sequence ID" value="EQC30123.1"/>
    <property type="molecule type" value="Genomic_DNA"/>
</dbReference>
<dbReference type="InterPro" id="IPR018488">
    <property type="entry name" value="cNMP-bd_CS"/>
</dbReference>
<dbReference type="InterPro" id="IPR013784">
    <property type="entry name" value="Carb-bd-like_fold"/>
</dbReference>
<dbReference type="Pfam" id="PF03009">
    <property type="entry name" value="GDPD"/>
    <property type="match status" value="1"/>
</dbReference>
<dbReference type="GO" id="GO:0008081">
    <property type="term" value="F:phosphoric diester hydrolase activity"/>
    <property type="evidence" value="ECO:0007669"/>
    <property type="project" value="InterPro"/>
</dbReference>
<keyword evidence="1" id="KW-0479">Metal-binding</keyword>
<dbReference type="InParanoid" id="T0RD13"/>
<dbReference type="SMART" id="SM01065">
    <property type="entry name" value="CBM_2"/>
    <property type="match status" value="1"/>
</dbReference>
<dbReference type="eggNOG" id="KOG2421">
    <property type="taxonomic scope" value="Eukaryota"/>
</dbReference>
<keyword evidence="2" id="KW-0378">Hydrolase</keyword>
<dbReference type="PROSITE" id="PS00889">
    <property type="entry name" value="CNMP_BINDING_2"/>
    <property type="match status" value="1"/>
</dbReference>
<feature type="compositionally biased region" description="Low complexity" evidence="5">
    <location>
        <begin position="722"/>
        <end position="737"/>
    </location>
</feature>
<dbReference type="CDD" id="cd00038">
    <property type="entry name" value="CAP_ED"/>
    <property type="match status" value="1"/>
</dbReference>
<feature type="domain" description="CBM20" evidence="7">
    <location>
        <begin position="1"/>
        <end position="105"/>
    </location>
</feature>
<evidence type="ECO:0000313" key="9">
    <source>
        <dbReference type="EMBL" id="EQC30123.1"/>
    </source>
</evidence>
<dbReference type="Gene3D" id="2.60.120.10">
    <property type="entry name" value="Jelly Rolls"/>
    <property type="match status" value="1"/>
</dbReference>
<dbReference type="Gene3D" id="3.20.20.190">
    <property type="entry name" value="Phosphatidylinositol (PI) phosphodiesterase"/>
    <property type="match status" value="1"/>
</dbReference>
<keyword evidence="4" id="KW-1015">Disulfide bond</keyword>
<evidence type="ECO:0000313" key="10">
    <source>
        <dbReference type="Proteomes" id="UP000030762"/>
    </source>
</evidence>
<evidence type="ECO:0000256" key="1">
    <source>
        <dbReference type="ARBA" id="ARBA00022723"/>
    </source>
</evidence>
<proteinExistence type="predicted"/>
<dbReference type="InterPro" id="IPR030395">
    <property type="entry name" value="GP_PDE_dom"/>
</dbReference>
<dbReference type="RefSeq" id="XP_008616466.1">
    <property type="nucleotide sequence ID" value="XM_008618244.1"/>
</dbReference>
<dbReference type="SUPFAM" id="SSF51695">
    <property type="entry name" value="PLC-like phosphodiesterases"/>
    <property type="match status" value="1"/>
</dbReference>
<feature type="domain" description="Cyclic nucleotide-binding" evidence="6">
    <location>
        <begin position="363"/>
        <end position="466"/>
    </location>
</feature>
<dbReference type="InterPro" id="IPR002044">
    <property type="entry name" value="CBM20"/>
</dbReference>
<feature type="region of interest" description="Disordered" evidence="5">
    <location>
        <begin position="718"/>
        <end position="737"/>
    </location>
</feature>
<dbReference type="InterPro" id="IPR000595">
    <property type="entry name" value="cNMP-bd_dom"/>
</dbReference>
<dbReference type="Proteomes" id="UP000030762">
    <property type="component" value="Unassembled WGS sequence"/>
</dbReference>
<dbReference type="SUPFAM" id="SSF51206">
    <property type="entry name" value="cAMP-binding domain-like"/>
    <property type="match status" value="1"/>
</dbReference>
<dbReference type="SMART" id="SM00100">
    <property type="entry name" value="cNMP"/>
    <property type="match status" value="1"/>
</dbReference>
<evidence type="ECO:0000256" key="5">
    <source>
        <dbReference type="SAM" id="MobiDB-lite"/>
    </source>
</evidence>
<dbReference type="InterPro" id="IPR017946">
    <property type="entry name" value="PLC-like_Pdiesterase_TIM-brl"/>
</dbReference>
<dbReference type="PANTHER" id="PTHR22958">
    <property type="entry name" value="GLYCEROPHOSPHORYL DIESTER PHOSPHODIESTERASE"/>
    <property type="match status" value="1"/>
</dbReference>
<sequence>MAAVLFQIHTAAPLTADDRYVAVVGNVSELGAWDVAKAVPLKKHAGASTLWEATLEVAMYALIEYKYIVLDRSGALVLWESLPGNRTRVAGGTNVALHKPVTQSSIFVAPAGPVPGPRVPELAVNGNTSGHFEHMCCRTTVQDQPYWQVDLLASTPLTKLVLWNRQDMFLDRLVPVWVLLSDTPFANLSLDAAKKQALASMRFASAATQFEWPLTTSARYIRVQHEAAHTSLQFAQLQAFTPAHLAPPILDGWFGLDNRLLGDGQSHIDGQWLAPGAAPELRLVFGSFDKKPSVTFADKVQRSIYLQARVLGQPSASTVHAPYCADLRAVDVATPTPHLDRELLGNALPLPTLLSKGLDVVSLLTTLPTHVRHELTAKLERVTFADTQPILSIGQDRHHLILIDAGVVAVQGPTTTQGTATFFELGPGAYLGELALVSGANRSAQVVAKGAVTLLRLHRDDFAAVMAAHGLDAMSLLAAHADVVASGLPLLTTTPSRKTPFVAQDTLQVFRLGHLPASASVAIDVVDVTTDSVLGTSVLVASQLHRTNGALSAPLLSPSFSVVGELLLRYLHLKPFVHKDNTLASAFRTQWLHGPALDMGHRGLGRSYYQALGYRTSHIRENTLTSFVVAGLHGADWIEFDVQLSKDRVPVVYHDFFFKAALEDRRGRSPGAFTKTGLHDLTLAQLNNVEWRHGKSVTDGPRLQQLVRKHWLKLVKTKTTKSTRTPRTPPTTTTPSTTKVDWTALSELFPTLQNLLTHVPPYVGLNVEIKYPVDPPDAPCLRSLDAFEMNAYLDDILACIFEHANGRRNIVFSCFEPDVCVLLRAKQTRYPVFFLTCGTDITGLVPDVRTISLETAVPFSRMEQLQGIVTNSLPLFTKPKWIRHIRNDHLHLWTWGNHNTGHDKVQFQKMHGVSGVISDNVGDLTKVDKKLRPRDHGASMS</sequence>
<dbReference type="GeneID" id="19952908"/>
<dbReference type="Pfam" id="PF00686">
    <property type="entry name" value="CBM_20"/>
    <property type="match status" value="1"/>
</dbReference>
<evidence type="ECO:0000256" key="2">
    <source>
        <dbReference type="ARBA" id="ARBA00022801"/>
    </source>
</evidence>
<dbReference type="InterPro" id="IPR014710">
    <property type="entry name" value="RmlC-like_jellyroll"/>
</dbReference>
<keyword evidence="3" id="KW-0106">Calcium</keyword>
<dbReference type="OMA" id="NAMTYHE"/>
<dbReference type="Gene3D" id="2.60.120.260">
    <property type="entry name" value="Galactose-binding domain-like"/>
    <property type="match status" value="1"/>
</dbReference>
<evidence type="ECO:0000256" key="3">
    <source>
        <dbReference type="ARBA" id="ARBA00022837"/>
    </source>
</evidence>
<dbReference type="SMART" id="SM00607">
    <property type="entry name" value="FTP"/>
    <property type="match status" value="1"/>
</dbReference>
<dbReference type="InterPro" id="IPR006585">
    <property type="entry name" value="FTP1"/>
</dbReference>
<evidence type="ECO:0000259" key="6">
    <source>
        <dbReference type="PROSITE" id="PS50042"/>
    </source>
</evidence>
<dbReference type="Pfam" id="PF00027">
    <property type="entry name" value="cNMP_binding"/>
    <property type="match status" value="1"/>
</dbReference>
<dbReference type="eggNOG" id="KOG1113">
    <property type="taxonomic scope" value="Eukaryota"/>
</dbReference>
<organism evidence="9 10">
    <name type="scientific">Saprolegnia diclina (strain VS20)</name>
    <dbReference type="NCBI Taxonomy" id="1156394"/>
    <lineage>
        <taxon>Eukaryota</taxon>
        <taxon>Sar</taxon>
        <taxon>Stramenopiles</taxon>
        <taxon>Oomycota</taxon>
        <taxon>Saprolegniomycetes</taxon>
        <taxon>Saprolegniales</taxon>
        <taxon>Saprolegniaceae</taxon>
        <taxon>Saprolegnia</taxon>
    </lineage>
</organism>
<feature type="domain" description="GP-PDE" evidence="8">
    <location>
        <begin position="596"/>
        <end position="928"/>
    </location>
</feature>
<dbReference type="InterPro" id="IPR051578">
    <property type="entry name" value="GDPD"/>
</dbReference>
<dbReference type="SUPFAM" id="SSF49785">
    <property type="entry name" value="Galactose-binding domain-like"/>
    <property type="match status" value="1"/>
</dbReference>
<keyword evidence="10" id="KW-1185">Reference proteome</keyword>
<dbReference type="GO" id="GO:0046475">
    <property type="term" value="P:glycerophospholipid catabolic process"/>
    <property type="evidence" value="ECO:0007669"/>
    <property type="project" value="TreeGrafter"/>
</dbReference>
<dbReference type="InterPro" id="IPR018490">
    <property type="entry name" value="cNMP-bd_dom_sf"/>
</dbReference>
<dbReference type="InterPro" id="IPR008979">
    <property type="entry name" value="Galactose-bd-like_sf"/>
</dbReference>
<dbReference type="PROSITE" id="PS51166">
    <property type="entry name" value="CBM20"/>
    <property type="match status" value="1"/>
</dbReference>
<dbReference type="CDD" id="cd08572">
    <property type="entry name" value="GDPD_GDE5_like"/>
    <property type="match status" value="1"/>
</dbReference>
<dbReference type="AlphaFoldDB" id="T0RD13"/>
<dbReference type="GO" id="GO:0046872">
    <property type="term" value="F:metal ion binding"/>
    <property type="evidence" value="ECO:0007669"/>
    <property type="project" value="UniProtKB-KW"/>
</dbReference>
<dbReference type="Gene3D" id="2.60.40.10">
    <property type="entry name" value="Immunoglobulins"/>
    <property type="match status" value="1"/>
</dbReference>
<evidence type="ECO:0000256" key="4">
    <source>
        <dbReference type="ARBA" id="ARBA00023157"/>
    </source>
</evidence>
<dbReference type="PROSITE" id="PS50042">
    <property type="entry name" value="CNMP_BINDING_3"/>
    <property type="match status" value="1"/>
</dbReference>